<dbReference type="InterPro" id="IPR050136">
    <property type="entry name" value="FA_oxidation_alpha_subunit"/>
</dbReference>
<dbReference type="Pfam" id="PF00378">
    <property type="entry name" value="ECH_1"/>
    <property type="match status" value="1"/>
</dbReference>
<dbReference type="SUPFAM" id="SSF52096">
    <property type="entry name" value="ClpP/crotonase"/>
    <property type="match status" value="1"/>
</dbReference>
<evidence type="ECO:0000313" key="2">
    <source>
        <dbReference type="Proteomes" id="UP001557485"/>
    </source>
</evidence>
<organism evidence="1 2">
    <name type="scientific">Zhongshania guokunii</name>
    <dbReference type="NCBI Taxonomy" id="641783"/>
    <lineage>
        <taxon>Bacteria</taxon>
        <taxon>Pseudomonadati</taxon>
        <taxon>Pseudomonadota</taxon>
        <taxon>Gammaproteobacteria</taxon>
        <taxon>Cellvibrionales</taxon>
        <taxon>Spongiibacteraceae</taxon>
        <taxon>Zhongshania</taxon>
    </lineage>
</organism>
<accession>A0ABV3U1N6</accession>
<name>A0ABV3U1N6_9GAMM</name>
<dbReference type="Gene3D" id="3.90.226.10">
    <property type="entry name" value="2-enoyl-CoA Hydratase, Chain A, domain 1"/>
    <property type="match status" value="1"/>
</dbReference>
<dbReference type="InterPro" id="IPR001753">
    <property type="entry name" value="Enoyl-CoA_hydra/iso"/>
</dbReference>
<dbReference type="InterPro" id="IPR029045">
    <property type="entry name" value="ClpP/crotonase-like_dom_sf"/>
</dbReference>
<dbReference type="RefSeq" id="WP_368379726.1">
    <property type="nucleotide sequence ID" value="NZ_JBFRYA010000001.1"/>
</dbReference>
<dbReference type="EMBL" id="JBFRYA010000001">
    <property type="protein sequence ID" value="MEX1667391.1"/>
    <property type="molecule type" value="Genomic_DNA"/>
</dbReference>
<dbReference type="PANTHER" id="PTHR43612:SF3">
    <property type="entry name" value="TRIFUNCTIONAL ENZYME SUBUNIT ALPHA, MITOCHONDRIAL"/>
    <property type="match status" value="1"/>
</dbReference>
<evidence type="ECO:0000313" key="1">
    <source>
        <dbReference type="EMBL" id="MEX1667391.1"/>
    </source>
</evidence>
<dbReference type="CDD" id="cd06558">
    <property type="entry name" value="crotonase-like"/>
    <property type="match status" value="1"/>
</dbReference>
<protein>
    <submittedName>
        <fullName evidence="1">Enoyl-CoA hydratase-related protein</fullName>
    </submittedName>
</protein>
<comment type="caution">
    <text evidence="1">The sequence shown here is derived from an EMBL/GenBank/DDBJ whole genome shotgun (WGS) entry which is preliminary data.</text>
</comment>
<gene>
    <name evidence="1" type="ORF">AB4876_00630</name>
</gene>
<sequence>MKNITVATNASGVMVATLDMPGRPFNVFSEAMMADLAALIDQIERDTAAGNAPAGLVITSGKSSFVAGADLAMIQDFGAMRFSATWQEMRDRYSYLGQLFRRLEKLPVPTVAAVNGLALGGGLELAMACHGRVCADSKYIQLGLPEVLLGLLPGAGGTQRLPRYVGTELGTKMLLDGKPLTADQALASGLVDALAAPEELIAAAVEMVLGMKAGARWDTADFSMPDSDRSAADEDFRSWACEVAGVSARDSNLYPAVDAIINCLTGGHGKSIDAACNVEWDIFVDLMSDPVSSNMVTTCFLSKTAATKNSLAGVPEIAAPASFAVIGGGDLGKKPFKKMTQESEVDADFYLADLASSDVRADLLVQDLRVTQSALSDKPVLRLSGTFAESEVLELAPGKSAEDTALAMAVLQRSGKPIVVSRSAKSVNEVLISAMRSAYAGAGVSAQNFYTQCEAVGLEWLAQTAIEELAEPARSLQVTDRALGLPLLLGLSLDVYAWLKNEFGDSANDALLAGIDLLAVYGVEFPKWTGGPLSCLTMFQRGELKYSGAQALLAQLEWRFKNELGYKLAAA</sequence>
<dbReference type="PANTHER" id="PTHR43612">
    <property type="entry name" value="TRIFUNCTIONAL ENZYME SUBUNIT ALPHA"/>
    <property type="match status" value="1"/>
</dbReference>
<keyword evidence="2" id="KW-1185">Reference proteome</keyword>
<proteinExistence type="predicted"/>
<dbReference type="Proteomes" id="UP001557485">
    <property type="component" value="Unassembled WGS sequence"/>
</dbReference>
<reference evidence="1 2" key="1">
    <citation type="journal article" date="2011" name="Int. J. Syst. Evol. Microbiol.">
        <title>Zhongshania antarctica gen. nov., sp. nov. and Zhongshania guokunii sp. nov., gammaproteobacteria respectively isolated from coastal attached (fast) ice and surface seawater of the Antarctic.</title>
        <authorList>
            <person name="Li H.J."/>
            <person name="Zhang X.Y."/>
            <person name="Chen C.X."/>
            <person name="Zhang Y.J."/>
            <person name="Gao Z.M."/>
            <person name="Yu Y."/>
            <person name="Chen X.L."/>
            <person name="Chen B."/>
            <person name="Zhang Y.Z."/>
        </authorList>
    </citation>
    <scope>NUCLEOTIDE SEQUENCE [LARGE SCALE GENOMIC DNA]</scope>
    <source>
        <strain evidence="1 2">ZS6-22T</strain>
    </source>
</reference>